<proteinExistence type="predicted"/>
<dbReference type="Proteomes" id="UP001149140">
    <property type="component" value="Unassembled WGS sequence"/>
</dbReference>
<feature type="chain" id="PRO_5040724853" evidence="1">
    <location>
        <begin position="39"/>
        <end position="600"/>
    </location>
</feature>
<dbReference type="InterPro" id="IPR011044">
    <property type="entry name" value="Quino_amine_DH_bsu"/>
</dbReference>
<dbReference type="PANTHER" id="PTHR35340">
    <property type="entry name" value="PQQ ENZYME REPEAT PROTEIN-RELATED"/>
    <property type="match status" value="1"/>
</dbReference>
<accession>A0A9X3N0N0</accession>
<keyword evidence="3" id="KW-1185">Reference proteome</keyword>
<name>A0A9X3N0N0_9ACTN</name>
<reference evidence="2" key="1">
    <citation type="submission" date="2022-10" db="EMBL/GenBank/DDBJ databases">
        <title>The WGS of Solirubrobacter ginsenosidimutans DSM 21036.</title>
        <authorList>
            <person name="Jiang Z."/>
        </authorList>
    </citation>
    <scope>NUCLEOTIDE SEQUENCE</scope>
    <source>
        <strain evidence="2">DSM 21036</strain>
    </source>
</reference>
<organism evidence="2 3">
    <name type="scientific">Solirubrobacter ginsenosidimutans</name>
    <dbReference type="NCBI Taxonomy" id="490573"/>
    <lineage>
        <taxon>Bacteria</taxon>
        <taxon>Bacillati</taxon>
        <taxon>Actinomycetota</taxon>
        <taxon>Thermoleophilia</taxon>
        <taxon>Solirubrobacterales</taxon>
        <taxon>Solirubrobacteraceae</taxon>
        <taxon>Solirubrobacter</taxon>
    </lineage>
</organism>
<dbReference type="EMBL" id="JAPDOD010000038">
    <property type="protein sequence ID" value="MDA0164825.1"/>
    <property type="molecule type" value="Genomic_DNA"/>
</dbReference>
<feature type="signal peptide" evidence="1">
    <location>
        <begin position="1"/>
        <end position="38"/>
    </location>
</feature>
<dbReference type="SUPFAM" id="SSF50969">
    <property type="entry name" value="YVTN repeat-like/Quinoprotein amine dehydrogenase"/>
    <property type="match status" value="1"/>
</dbReference>
<protein>
    <submittedName>
        <fullName evidence="2">Arylsulfotransferase family protein</fullName>
    </submittedName>
</protein>
<evidence type="ECO:0000256" key="1">
    <source>
        <dbReference type="SAM" id="SignalP"/>
    </source>
</evidence>
<evidence type="ECO:0000313" key="3">
    <source>
        <dbReference type="Proteomes" id="UP001149140"/>
    </source>
</evidence>
<dbReference type="Pfam" id="PF14269">
    <property type="entry name" value="Arylsulfotran_2"/>
    <property type="match status" value="1"/>
</dbReference>
<gene>
    <name evidence="2" type="ORF">OM076_31440</name>
</gene>
<comment type="caution">
    <text evidence="2">The sequence shown here is derived from an EMBL/GenBank/DDBJ whole genome shotgun (WGS) entry which is preliminary data.</text>
</comment>
<dbReference type="AlphaFoldDB" id="A0A9X3N0N0"/>
<keyword evidence="1" id="KW-0732">Signal</keyword>
<sequence>MRNFSALGGLRAVVRKLILALGAMAAVCCLSFIGLAQAQTPPVTFSVYPVPGTLTASAKTQISFRGGDPATLGTITVKGSKSGTHAGTLKPHSDGLGASFVPTKPFTANEKVTVTTDDQIVGTAAGDYSFSIGESTGRKNRPVEGAMVGNGTVQGFKTRRDLAPPSLTVTTNKPGTAPGLIFLAPKGGRGQDGPMIVDNSGKLIWFKPMEGKLAADFRVQTYNGQPVLTWWEGVLYGGDGDGVGQILDSSYTPIAQVHAGNGYSFDIHEFTITPQNTALVIAYERDKRDLRKWGGRKDARVVDNIIQEIDLKTGLVLFEWHSFGNVSPADSYTPPPKENGFEWEYFHANAVTIDTDGNFLVSGRNVSTIYKINRATGKIMWRLGGKHSDFKLGKGVRFDYQHNIRRQADGTLTLFDNSAAPPTKKASRAITIRLDEQAKTATLVNAFTHPDKLLSSSQGNNERLPNGDEFVGWGSQRYFTEFSPTGEVLFDGHLAKGNDNYRAFRYEWSGRPTTPPKAIASTKSGSITATVSWNGATGVARWELLAGADANTLAPIGSANRAGFETSITAKSTAAVVALRAYDAAGNVLGTSPAITPTRA</sequence>
<dbReference type="InterPro" id="IPR053143">
    <property type="entry name" value="Arylsulfate_ST"/>
</dbReference>
<evidence type="ECO:0000313" key="2">
    <source>
        <dbReference type="EMBL" id="MDA0164825.1"/>
    </source>
</evidence>
<dbReference type="PANTHER" id="PTHR35340:SF5">
    <property type="entry name" value="ASST-DOMAIN-CONTAINING PROTEIN"/>
    <property type="match status" value="1"/>
</dbReference>
<dbReference type="InterPro" id="IPR039535">
    <property type="entry name" value="ASST-like"/>
</dbReference>